<evidence type="ECO:0000313" key="1">
    <source>
        <dbReference type="EMBL" id="BAJ62657.1"/>
    </source>
</evidence>
<dbReference type="eggNOG" id="COG2178">
    <property type="taxonomic scope" value="Bacteria"/>
</dbReference>
<dbReference type="GO" id="GO:0043565">
    <property type="term" value="F:sequence-specific DNA binding"/>
    <property type="evidence" value="ECO:0007669"/>
    <property type="project" value="InterPro"/>
</dbReference>
<dbReference type="SUPFAM" id="SSF74784">
    <property type="entry name" value="Translin"/>
    <property type="match status" value="1"/>
</dbReference>
<gene>
    <name evidence="1" type="ordered locus">ANT_06230</name>
</gene>
<reference evidence="1 2" key="1">
    <citation type="submission" date="2010-12" db="EMBL/GenBank/DDBJ databases">
        <title>Whole genome sequence of Anaerolinea thermophila UNI-1.</title>
        <authorList>
            <person name="Narita-Yamada S."/>
            <person name="Kishi E."/>
            <person name="Watanabe Y."/>
            <person name="Takasaki K."/>
            <person name="Ankai A."/>
            <person name="Oguchi A."/>
            <person name="Fukui S."/>
            <person name="Takahashi M."/>
            <person name="Yashiro I."/>
            <person name="Hosoyama A."/>
            <person name="Sekiguchi Y."/>
            <person name="Hanada S."/>
            <person name="Fujita N."/>
        </authorList>
    </citation>
    <scope>NUCLEOTIDE SEQUENCE [LARGE SCALE GENOMIC DNA]</scope>
    <source>
        <strain evidence="2">DSM 14523 / JCM 11388 / NBRC 100420 / UNI-1</strain>
    </source>
</reference>
<dbReference type="KEGG" id="atm:ANT_06230"/>
<dbReference type="InterPro" id="IPR036081">
    <property type="entry name" value="Translin_sf"/>
</dbReference>
<dbReference type="CDD" id="cd14820">
    <property type="entry name" value="TRAX"/>
    <property type="match status" value="1"/>
</dbReference>
<evidence type="ECO:0000313" key="2">
    <source>
        <dbReference type="Proteomes" id="UP000008922"/>
    </source>
</evidence>
<accession>E8N1Q2</accession>
<dbReference type="Proteomes" id="UP000008922">
    <property type="component" value="Chromosome"/>
</dbReference>
<dbReference type="AlphaFoldDB" id="E8N1Q2"/>
<dbReference type="RefSeq" id="WP_013559052.1">
    <property type="nucleotide sequence ID" value="NC_014960.1"/>
</dbReference>
<dbReference type="Gene3D" id="1.20.58.2140">
    <property type="match status" value="1"/>
</dbReference>
<dbReference type="InParanoid" id="E8N1Q2"/>
<dbReference type="HOGENOM" id="CLU_099315_0_0_0"/>
<proteinExistence type="predicted"/>
<sequence>MKTLPEIAERIHQALEARTRARDQVLTQARVLTRHAAHAIRAAHREEWSIAAEQLEQARLLVRQLQQDLAPYPELYFAGYTQDAIKEFAEASIACALIQNLSLPTPEELGVEDVTYLNGLAEAAGELRRRCLDILRQGYSQEAERLLSCMDDIYDVLVTMDYPDAVTNGLRRQTDVARSLLERTRGDITLSQREQHLEQVIRDAVKRLESPSHDSPDNPRF</sequence>
<protein>
    <submittedName>
        <fullName evidence="1">Translin family protein</fullName>
    </submittedName>
</protein>
<dbReference type="STRING" id="926569.ANT_06230"/>
<name>E8N1Q2_ANATU</name>
<organism evidence="1 2">
    <name type="scientific">Anaerolinea thermophila (strain DSM 14523 / JCM 11388 / NBRC 100420 / UNI-1)</name>
    <dbReference type="NCBI Taxonomy" id="926569"/>
    <lineage>
        <taxon>Bacteria</taxon>
        <taxon>Bacillati</taxon>
        <taxon>Chloroflexota</taxon>
        <taxon>Anaerolineae</taxon>
        <taxon>Anaerolineales</taxon>
        <taxon>Anaerolineaceae</taxon>
        <taxon>Anaerolinea</taxon>
    </lineage>
</organism>
<keyword evidence="2" id="KW-1185">Reference proteome</keyword>
<dbReference type="EMBL" id="AP012029">
    <property type="protein sequence ID" value="BAJ62657.1"/>
    <property type="molecule type" value="Genomic_DNA"/>
</dbReference>